<keyword evidence="7 13" id="KW-0418">Kinase</keyword>
<evidence type="ECO:0000256" key="3">
    <source>
        <dbReference type="ARBA" id="ARBA00012438"/>
    </source>
</evidence>
<dbReference type="InterPro" id="IPR036890">
    <property type="entry name" value="HATPase_C_sf"/>
</dbReference>
<comment type="subcellular location">
    <subcellularLocation>
        <location evidence="2">Cell membrane</location>
    </subcellularLocation>
</comment>
<dbReference type="SUPFAM" id="SSF47384">
    <property type="entry name" value="Homodimeric domain of signal transducing histidine kinase"/>
    <property type="match status" value="1"/>
</dbReference>
<keyword evidence="10 11" id="KW-0472">Membrane</keyword>
<evidence type="ECO:0000256" key="11">
    <source>
        <dbReference type="SAM" id="Phobius"/>
    </source>
</evidence>
<protein>
    <recommendedName>
        <fullName evidence="3">histidine kinase</fullName>
        <ecNumber evidence="3">2.7.13.3</ecNumber>
    </recommendedName>
</protein>
<evidence type="ECO:0000256" key="8">
    <source>
        <dbReference type="ARBA" id="ARBA00022989"/>
    </source>
</evidence>
<dbReference type="InterPro" id="IPR050428">
    <property type="entry name" value="TCS_sensor_his_kinase"/>
</dbReference>
<evidence type="ECO:0000256" key="4">
    <source>
        <dbReference type="ARBA" id="ARBA00022553"/>
    </source>
</evidence>
<dbReference type="EMBL" id="JAZGJQ010000011">
    <property type="protein sequence ID" value="MEE6148009.1"/>
    <property type="molecule type" value="Genomic_DNA"/>
</dbReference>
<evidence type="ECO:0000256" key="7">
    <source>
        <dbReference type="ARBA" id="ARBA00022777"/>
    </source>
</evidence>
<feature type="transmembrane region" description="Helical" evidence="11">
    <location>
        <begin position="12"/>
        <end position="33"/>
    </location>
</feature>
<organism evidence="13 14">
    <name type="scientific">Olsenella absiana</name>
    <dbReference type="NCBI Taxonomy" id="3115222"/>
    <lineage>
        <taxon>Bacteria</taxon>
        <taxon>Bacillati</taxon>
        <taxon>Actinomycetota</taxon>
        <taxon>Coriobacteriia</taxon>
        <taxon>Coriobacteriales</taxon>
        <taxon>Atopobiaceae</taxon>
        <taxon>Olsenella</taxon>
    </lineage>
</organism>
<evidence type="ECO:0000313" key="13">
    <source>
        <dbReference type="EMBL" id="MEE6148009.1"/>
    </source>
</evidence>
<dbReference type="InterPro" id="IPR003661">
    <property type="entry name" value="HisK_dim/P_dom"/>
</dbReference>
<gene>
    <name evidence="13" type="ORF">VXJ25_08455</name>
</gene>
<evidence type="ECO:0000313" key="14">
    <source>
        <dbReference type="Proteomes" id="UP001332931"/>
    </source>
</evidence>
<sequence length="429" mass="46423">METERRLRLQLTASVVAVLLVMLGFIVFATSAAREAQVVATADDVLEVVLDYRGQVPSGLKRMPDGSRATANDLFDAQFFTAEVDADGQVTSVDLDSIEVVDEDEARSLASRAAWLARSAGRDRTSGDVGSFRYRALVSEDGSALVALVDLTSQWASVRSVALSMTRISLLVVIGVTVVFALVSKRIVEPIVRAQTAQRQFVVDAGHDLRTPISIISADADVLAYDLGQDNEWLRDIKRQVANMSELTESLIVLSRAATRIARDDVVDLAAVVRDEASSFRSRALTEGHELEVDCDEDAVVRGNRLYLTRMVGALLDNAFKYASAHAPVRVRVERHARRVELSVSNAADSVDPAEVDRWFDRFYQSEKSRSHRAGGFGIGLAMVRAVAEAHGGRARASATADGAGAGEVTITVTLPAPVRKSSVREGRG</sequence>
<keyword evidence="5" id="KW-0808">Transferase</keyword>
<dbReference type="PANTHER" id="PTHR45436">
    <property type="entry name" value="SENSOR HISTIDINE KINASE YKOH"/>
    <property type="match status" value="1"/>
</dbReference>
<proteinExistence type="predicted"/>
<dbReference type="PROSITE" id="PS50109">
    <property type="entry name" value="HIS_KIN"/>
    <property type="match status" value="1"/>
</dbReference>
<dbReference type="SMART" id="SM00388">
    <property type="entry name" value="HisKA"/>
    <property type="match status" value="1"/>
</dbReference>
<dbReference type="Gene3D" id="3.30.565.10">
    <property type="entry name" value="Histidine kinase-like ATPase, C-terminal domain"/>
    <property type="match status" value="1"/>
</dbReference>
<dbReference type="PANTHER" id="PTHR45436:SF5">
    <property type="entry name" value="SENSOR HISTIDINE KINASE TRCS"/>
    <property type="match status" value="1"/>
</dbReference>
<evidence type="ECO:0000256" key="6">
    <source>
        <dbReference type="ARBA" id="ARBA00022692"/>
    </source>
</evidence>
<name>A0ABU7RBN3_9ACTN</name>
<evidence type="ECO:0000256" key="5">
    <source>
        <dbReference type="ARBA" id="ARBA00022679"/>
    </source>
</evidence>
<dbReference type="RefSeq" id="WP_330958774.1">
    <property type="nucleotide sequence ID" value="NZ_JAZGJQ010000011.1"/>
</dbReference>
<dbReference type="CDD" id="cd00082">
    <property type="entry name" value="HisKA"/>
    <property type="match status" value="1"/>
</dbReference>
<dbReference type="Pfam" id="PF02518">
    <property type="entry name" value="HATPase_c"/>
    <property type="match status" value="1"/>
</dbReference>
<evidence type="ECO:0000256" key="9">
    <source>
        <dbReference type="ARBA" id="ARBA00023012"/>
    </source>
</evidence>
<dbReference type="GO" id="GO:0016301">
    <property type="term" value="F:kinase activity"/>
    <property type="evidence" value="ECO:0007669"/>
    <property type="project" value="UniProtKB-KW"/>
</dbReference>
<dbReference type="InterPro" id="IPR003594">
    <property type="entry name" value="HATPase_dom"/>
</dbReference>
<dbReference type="SMART" id="SM00387">
    <property type="entry name" value="HATPase_c"/>
    <property type="match status" value="1"/>
</dbReference>
<dbReference type="InterPro" id="IPR004358">
    <property type="entry name" value="Sig_transdc_His_kin-like_C"/>
</dbReference>
<evidence type="ECO:0000256" key="10">
    <source>
        <dbReference type="ARBA" id="ARBA00023136"/>
    </source>
</evidence>
<dbReference type="Gene3D" id="1.10.287.130">
    <property type="match status" value="1"/>
</dbReference>
<feature type="domain" description="Histidine kinase" evidence="12">
    <location>
        <begin position="204"/>
        <end position="419"/>
    </location>
</feature>
<evidence type="ECO:0000256" key="2">
    <source>
        <dbReference type="ARBA" id="ARBA00004236"/>
    </source>
</evidence>
<dbReference type="InterPro" id="IPR036097">
    <property type="entry name" value="HisK_dim/P_sf"/>
</dbReference>
<dbReference type="EC" id="2.7.13.3" evidence="3"/>
<comment type="catalytic activity">
    <reaction evidence="1">
        <text>ATP + protein L-histidine = ADP + protein N-phospho-L-histidine.</text>
        <dbReference type="EC" id="2.7.13.3"/>
    </reaction>
</comment>
<accession>A0ABU7RBN3</accession>
<dbReference type="Pfam" id="PF00512">
    <property type="entry name" value="HisKA"/>
    <property type="match status" value="1"/>
</dbReference>
<keyword evidence="6 11" id="KW-0812">Transmembrane</keyword>
<keyword evidence="14" id="KW-1185">Reference proteome</keyword>
<evidence type="ECO:0000259" key="12">
    <source>
        <dbReference type="PROSITE" id="PS50109"/>
    </source>
</evidence>
<comment type="caution">
    <text evidence="13">The sequence shown here is derived from an EMBL/GenBank/DDBJ whole genome shotgun (WGS) entry which is preliminary data.</text>
</comment>
<dbReference type="InterPro" id="IPR005467">
    <property type="entry name" value="His_kinase_dom"/>
</dbReference>
<evidence type="ECO:0000256" key="1">
    <source>
        <dbReference type="ARBA" id="ARBA00000085"/>
    </source>
</evidence>
<keyword evidence="9" id="KW-0902">Two-component regulatory system</keyword>
<dbReference type="Proteomes" id="UP001332931">
    <property type="component" value="Unassembled WGS sequence"/>
</dbReference>
<keyword evidence="8 11" id="KW-1133">Transmembrane helix</keyword>
<dbReference type="PRINTS" id="PR00344">
    <property type="entry name" value="BCTRLSENSOR"/>
</dbReference>
<keyword evidence="4" id="KW-0597">Phosphoprotein</keyword>
<reference evidence="13 14" key="1">
    <citation type="submission" date="2024-01" db="EMBL/GenBank/DDBJ databases">
        <title>Description of Olsenella sp. nov., isolated from pig feces.</title>
        <authorList>
            <person name="Chang Y.-H."/>
        </authorList>
    </citation>
    <scope>NUCLEOTIDE SEQUENCE [LARGE SCALE GENOMIC DNA]</scope>
    <source>
        <strain evidence="13 14">YH-ols2223</strain>
    </source>
</reference>
<dbReference type="SUPFAM" id="SSF55874">
    <property type="entry name" value="ATPase domain of HSP90 chaperone/DNA topoisomerase II/histidine kinase"/>
    <property type="match status" value="1"/>
</dbReference>